<sequence>MICVSIIACELGRVLDCTWMWSEGKHESMCASRARTCKSRVQPSVLRASVCLLRVAQAGTARTRARAVCSWSEQAHTHHKQAEMRVKGTTPPNRMEKRTRKHPGWDSPRASAGARSGGMGPRKRETPAHWPPTGTAASRAA</sequence>
<keyword evidence="3" id="KW-1185">Reference proteome</keyword>
<evidence type="ECO:0000313" key="3">
    <source>
        <dbReference type="Proteomes" id="UP001066276"/>
    </source>
</evidence>
<proteinExistence type="predicted"/>
<evidence type="ECO:0000313" key="2">
    <source>
        <dbReference type="EMBL" id="KAJ1179983.1"/>
    </source>
</evidence>
<evidence type="ECO:0000256" key="1">
    <source>
        <dbReference type="SAM" id="MobiDB-lite"/>
    </source>
</evidence>
<dbReference type="EMBL" id="JANPWB010000006">
    <property type="protein sequence ID" value="KAJ1179983.1"/>
    <property type="molecule type" value="Genomic_DNA"/>
</dbReference>
<protein>
    <submittedName>
        <fullName evidence="2">Uncharacterized protein</fullName>
    </submittedName>
</protein>
<name>A0AAV7TU40_PLEWA</name>
<organism evidence="2 3">
    <name type="scientific">Pleurodeles waltl</name>
    <name type="common">Iberian ribbed newt</name>
    <dbReference type="NCBI Taxonomy" id="8319"/>
    <lineage>
        <taxon>Eukaryota</taxon>
        <taxon>Metazoa</taxon>
        <taxon>Chordata</taxon>
        <taxon>Craniata</taxon>
        <taxon>Vertebrata</taxon>
        <taxon>Euteleostomi</taxon>
        <taxon>Amphibia</taxon>
        <taxon>Batrachia</taxon>
        <taxon>Caudata</taxon>
        <taxon>Salamandroidea</taxon>
        <taxon>Salamandridae</taxon>
        <taxon>Pleurodelinae</taxon>
        <taxon>Pleurodeles</taxon>
    </lineage>
</organism>
<gene>
    <name evidence="2" type="ORF">NDU88_005211</name>
</gene>
<reference evidence="2" key="1">
    <citation type="journal article" date="2022" name="bioRxiv">
        <title>Sequencing and chromosome-scale assembly of the giantPleurodeles waltlgenome.</title>
        <authorList>
            <person name="Brown T."/>
            <person name="Elewa A."/>
            <person name="Iarovenko S."/>
            <person name="Subramanian E."/>
            <person name="Araus A.J."/>
            <person name="Petzold A."/>
            <person name="Susuki M."/>
            <person name="Suzuki K.-i.T."/>
            <person name="Hayashi T."/>
            <person name="Toyoda A."/>
            <person name="Oliveira C."/>
            <person name="Osipova E."/>
            <person name="Leigh N.D."/>
            <person name="Simon A."/>
            <person name="Yun M.H."/>
        </authorList>
    </citation>
    <scope>NUCLEOTIDE SEQUENCE</scope>
    <source>
        <strain evidence="2">20211129_DDA</strain>
        <tissue evidence="2">Liver</tissue>
    </source>
</reference>
<dbReference type="Proteomes" id="UP001066276">
    <property type="component" value="Chromosome 3_2"/>
</dbReference>
<feature type="region of interest" description="Disordered" evidence="1">
    <location>
        <begin position="72"/>
        <end position="141"/>
    </location>
</feature>
<comment type="caution">
    <text evidence="2">The sequence shown here is derived from an EMBL/GenBank/DDBJ whole genome shotgun (WGS) entry which is preliminary data.</text>
</comment>
<accession>A0AAV7TU40</accession>
<dbReference type="AlphaFoldDB" id="A0AAV7TU40"/>